<feature type="transmembrane region" description="Helical" evidence="5">
    <location>
        <begin position="304"/>
        <end position="325"/>
    </location>
</feature>
<dbReference type="Gene3D" id="1.20.1250.20">
    <property type="entry name" value="MFS general substrate transporter like domains"/>
    <property type="match status" value="1"/>
</dbReference>
<comment type="caution">
    <text evidence="7">The sequence shown here is derived from an EMBL/GenBank/DDBJ whole genome shotgun (WGS) entry which is preliminary data.</text>
</comment>
<dbReference type="InterPro" id="IPR036259">
    <property type="entry name" value="MFS_trans_sf"/>
</dbReference>
<gene>
    <name evidence="7" type="ORF">THAOC_32041</name>
</gene>
<keyword evidence="5" id="KW-1133">Transmembrane helix</keyword>
<feature type="transmembrane region" description="Helical" evidence="5">
    <location>
        <begin position="229"/>
        <end position="255"/>
    </location>
</feature>
<dbReference type="GO" id="GO:0015293">
    <property type="term" value="F:symporter activity"/>
    <property type="evidence" value="ECO:0007669"/>
    <property type="project" value="UniProtKB-KW"/>
</dbReference>
<evidence type="ECO:0000256" key="5">
    <source>
        <dbReference type="SAM" id="Phobius"/>
    </source>
</evidence>
<evidence type="ECO:0000256" key="2">
    <source>
        <dbReference type="ARBA" id="ARBA00022448"/>
    </source>
</evidence>
<dbReference type="OMA" id="SWVGGYV"/>
<evidence type="ECO:0000256" key="3">
    <source>
        <dbReference type="ARBA" id="ARBA00022475"/>
    </source>
</evidence>
<evidence type="ECO:0000256" key="4">
    <source>
        <dbReference type="ARBA" id="ARBA00022847"/>
    </source>
</evidence>
<dbReference type="PANTHER" id="PTHR43528">
    <property type="entry name" value="ALPHA-KETOGLUTARATE PERMEASE"/>
    <property type="match status" value="1"/>
</dbReference>
<evidence type="ECO:0000259" key="6">
    <source>
        <dbReference type="PROSITE" id="PS50850"/>
    </source>
</evidence>
<dbReference type="InterPro" id="IPR020846">
    <property type="entry name" value="MFS_dom"/>
</dbReference>
<dbReference type="Pfam" id="PF07690">
    <property type="entry name" value="MFS_1"/>
    <property type="match status" value="1"/>
</dbReference>
<comment type="subcellular location">
    <subcellularLocation>
        <location evidence="1">Cell membrane</location>
        <topology evidence="1">Multi-pass membrane protein</topology>
    </subcellularLocation>
</comment>
<reference evidence="7 8" key="1">
    <citation type="journal article" date="2012" name="Genome Biol.">
        <title>Genome and low-iron response of an oceanic diatom adapted to chronic iron limitation.</title>
        <authorList>
            <person name="Lommer M."/>
            <person name="Specht M."/>
            <person name="Roy A.S."/>
            <person name="Kraemer L."/>
            <person name="Andreson R."/>
            <person name="Gutowska M.A."/>
            <person name="Wolf J."/>
            <person name="Bergner S.V."/>
            <person name="Schilhabel M.B."/>
            <person name="Klostermeier U.C."/>
            <person name="Beiko R.G."/>
            <person name="Rosenstiel P."/>
            <person name="Hippler M."/>
            <person name="Laroche J."/>
        </authorList>
    </citation>
    <scope>NUCLEOTIDE SEQUENCE [LARGE SCALE GENOMIC DNA]</scope>
    <source>
        <strain evidence="7 8">CCMP1005</strain>
    </source>
</reference>
<dbReference type="AlphaFoldDB" id="K0RQZ6"/>
<dbReference type="GO" id="GO:0005886">
    <property type="term" value="C:plasma membrane"/>
    <property type="evidence" value="ECO:0007669"/>
    <property type="project" value="UniProtKB-SubCell"/>
</dbReference>
<keyword evidence="5" id="KW-0472">Membrane</keyword>
<dbReference type="PROSITE" id="PS50850">
    <property type="entry name" value="MFS"/>
    <property type="match status" value="1"/>
</dbReference>
<protein>
    <recommendedName>
        <fullName evidence="6">Major facilitator superfamily (MFS) profile domain-containing protein</fullName>
    </recommendedName>
</protein>
<dbReference type="EMBL" id="AGNL01045107">
    <property type="protein sequence ID" value="EJK49112.1"/>
    <property type="molecule type" value="Genomic_DNA"/>
</dbReference>
<sequence length="344" mass="37326">MGQNGWKQTTAGVMGNGEVGSKVNIDIIAEKFFPPSDTPTTSSSGGEFYDDNLLKSFAVYGVAFLMRPIGGLLVGNLGDKHGRKNALVMSLFLMAIPTFTLGCLPTYEQVGGLSTALLVICRLLQGMSVGGQLPASLIYTVEMRPKEHWGYYGALVMMAANFGWRIPFWSGLLIAFVAAFLKATGVEHHPNEGQYDTGERDRSESESAEQQLQELPKHPIREALRRENISALVSATLVPMLWGAGFYISFVWMAIFMDDIIDPPIEGDIIGRVKTMAIGAIGLGAFGPIMLLVISHGVPVQAIFAQWCIGILLCFYGGPISAWLVEKFPPKIRLTSASLGYDVA</sequence>
<dbReference type="SUPFAM" id="SSF103473">
    <property type="entry name" value="MFS general substrate transporter"/>
    <property type="match status" value="1"/>
</dbReference>
<dbReference type="InterPro" id="IPR051084">
    <property type="entry name" value="H+-coupled_symporters"/>
</dbReference>
<feature type="transmembrane region" description="Helical" evidence="5">
    <location>
        <begin position="162"/>
        <end position="181"/>
    </location>
</feature>
<dbReference type="PANTHER" id="PTHR43528:SF1">
    <property type="entry name" value="ALPHA-KETOGLUTARATE PERMEASE"/>
    <property type="match status" value="1"/>
</dbReference>
<keyword evidence="5" id="KW-0812">Transmembrane</keyword>
<keyword evidence="2" id="KW-0813">Transport</keyword>
<keyword evidence="3" id="KW-1003">Cell membrane</keyword>
<dbReference type="InterPro" id="IPR011701">
    <property type="entry name" value="MFS"/>
</dbReference>
<evidence type="ECO:0000313" key="8">
    <source>
        <dbReference type="Proteomes" id="UP000266841"/>
    </source>
</evidence>
<feature type="domain" description="Major facilitator superfamily (MFS) profile" evidence="6">
    <location>
        <begin position="1"/>
        <end position="344"/>
    </location>
</feature>
<organism evidence="7 8">
    <name type="scientific">Thalassiosira oceanica</name>
    <name type="common">Marine diatom</name>
    <dbReference type="NCBI Taxonomy" id="159749"/>
    <lineage>
        <taxon>Eukaryota</taxon>
        <taxon>Sar</taxon>
        <taxon>Stramenopiles</taxon>
        <taxon>Ochrophyta</taxon>
        <taxon>Bacillariophyta</taxon>
        <taxon>Coscinodiscophyceae</taxon>
        <taxon>Thalassiosirophycidae</taxon>
        <taxon>Thalassiosirales</taxon>
        <taxon>Thalassiosiraceae</taxon>
        <taxon>Thalassiosira</taxon>
    </lineage>
</organism>
<dbReference type="OrthoDB" id="5296287at2759"/>
<feature type="non-terminal residue" evidence="7">
    <location>
        <position position="344"/>
    </location>
</feature>
<keyword evidence="4" id="KW-0769">Symport</keyword>
<dbReference type="Proteomes" id="UP000266841">
    <property type="component" value="Unassembled WGS sequence"/>
</dbReference>
<keyword evidence="8" id="KW-1185">Reference proteome</keyword>
<proteinExistence type="predicted"/>
<feature type="transmembrane region" description="Helical" evidence="5">
    <location>
        <begin position="276"/>
        <end position="298"/>
    </location>
</feature>
<feature type="transmembrane region" description="Helical" evidence="5">
    <location>
        <begin position="86"/>
        <end position="107"/>
    </location>
</feature>
<feature type="transmembrane region" description="Helical" evidence="5">
    <location>
        <begin position="57"/>
        <end position="74"/>
    </location>
</feature>
<evidence type="ECO:0000256" key="1">
    <source>
        <dbReference type="ARBA" id="ARBA00004651"/>
    </source>
</evidence>
<accession>K0RQZ6</accession>
<name>K0RQZ6_THAOC</name>
<dbReference type="eggNOG" id="ENOG502S1J1">
    <property type="taxonomic scope" value="Eukaryota"/>
</dbReference>
<evidence type="ECO:0000313" key="7">
    <source>
        <dbReference type="EMBL" id="EJK49112.1"/>
    </source>
</evidence>